<accession>A0ABW5WSC6</accession>
<sequence length="75" mass="8457">MNVLALSIDPKEFAKMTVTANPSNKETAEDKAKDALELYLTAYRLAENYDRYSTAHNSQETSTVFHAIKGEDFQL</sequence>
<protein>
    <submittedName>
        <fullName evidence="1">Uncharacterized protein</fullName>
    </submittedName>
</protein>
<comment type="caution">
    <text evidence="1">The sequence shown here is derived from an EMBL/GenBank/DDBJ whole genome shotgun (WGS) entry which is preliminary data.</text>
</comment>
<name>A0ABW5WSC6_9STAP</name>
<gene>
    <name evidence="1" type="ORF">ACFSX4_04485</name>
</gene>
<dbReference type="RefSeq" id="WP_377771967.1">
    <property type="nucleotide sequence ID" value="NZ_JBHUOQ010000001.1"/>
</dbReference>
<proteinExistence type="predicted"/>
<evidence type="ECO:0000313" key="2">
    <source>
        <dbReference type="Proteomes" id="UP001597519"/>
    </source>
</evidence>
<organism evidence="1 2">
    <name type="scientific">Corticicoccus populi</name>
    <dbReference type="NCBI Taxonomy" id="1812821"/>
    <lineage>
        <taxon>Bacteria</taxon>
        <taxon>Bacillati</taxon>
        <taxon>Bacillota</taxon>
        <taxon>Bacilli</taxon>
        <taxon>Bacillales</taxon>
        <taxon>Staphylococcaceae</taxon>
        <taxon>Corticicoccus</taxon>
    </lineage>
</organism>
<reference evidence="2" key="1">
    <citation type="journal article" date="2019" name="Int. J. Syst. Evol. Microbiol.">
        <title>The Global Catalogue of Microorganisms (GCM) 10K type strain sequencing project: providing services to taxonomists for standard genome sequencing and annotation.</title>
        <authorList>
            <consortium name="The Broad Institute Genomics Platform"/>
            <consortium name="The Broad Institute Genome Sequencing Center for Infectious Disease"/>
            <person name="Wu L."/>
            <person name="Ma J."/>
        </authorList>
    </citation>
    <scope>NUCLEOTIDE SEQUENCE [LARGE SCALE GENOMIC DNA]</scope>
    <source>
        <strain evidence="2">KCTC 33575</strain>
    </source>
</reference>
<dbReference type="EMBL" id="JBHUOQ010000001">
    <property type="protein sequence ID" value="MFD2829715.1"/>
    <property type="molecule type" value="Genomic_DNA"/>
</dbReference>
<evidence type="ECO:0000313" key="1">
    <source>
        <dbReference type="EMBL" id="MFD2829715.1"/>
    </source>
</evidence>
<dbReference type="Proteomes" id="UP001597519">
    <property type="component" value="Unassembled WGS sequence"/>
</dbReference>
<keyword evidence="2" id="KW-1185">Reference proteome</keyword>